<keyword evidence="3" id="KW-0862">Zinc</keyword>
<evidence type="ECO:0000256" key="2">
    <source>
        <dbReference type="ARBA" id="ARBA00022771"/>
    </source>
</evidence>
<dbReference type="SUPFAM" id="SSF109635">
    <property type="entry name" value="DnaK suppressor protein DksA, alpha-hairpin domain"/>
    <property type="match status" value="1"/>
</dbReference>
<dbReference type="InterPro" id="IPR037187">
    <property type="entry name" value="DnaK_N"/>
</dbReference>
<protein>
    <submittedName>
        <fullName evidence="7">Transcriptional regulator, TraR/DksA family</fullName>
    </submittedName>
</protein>
<dbReference type="PANTHER" id="PTHR33823">
    <property type="entry name" value="RNA POLYMERASE-BINDING TRANSCRIPTION FACTOR DKSA-RELATED"/>
    <property type="match status" value="1"/>
</dbReference>
<dbReference type="Pfam" id="PF01258">
    <property type="entry name" value="zf-dskA_traR"/>
    <property type="match status" value="1"/>
</dbReference>
<dbReference type="RefSeq" id="WP_074975655.1">
    <property type="nucleotide sequence ID" value="NZ_FPBZ01000019.1"/>
</dbReference>
<feature type="zinc finger region" description="dksA C4-type" evidence="4">
    <location>
        <begin position="91"/>
        <end position="115"/>
    </location>
</feature>
<keyword evidence="2" id="KW-0863">Zinc-finger</keyword>
<dbReference type="Proteomes" id="UP000182649">
    <property type="component" value="Unassembled WGS sequence"/>
</dbReference>
<evidence type="ECO:0000256" key="4">
    <source>
        <dbReference type="PROSITE-ProRule" id="PRU00510"/>
    </source>
</evidence>
<dbReference type="PANTHER" id="PTHR33823:SF4">
    <property type="entry name" value="GENERAL STRESS PROTEIN 16O"/>
    <property type="match status" value="1"/>
</dbReference>
<gene>
    <name evidence="7" type="ORF">SAMN05216417_11936</name>
</gene>
<feature type="domain" description="Zinc finger DksA/TraR C4-type" evidence="6">
    <location>
        <begin position="87"/>
        <end position="121"/>
    </location>
</feature>
<accession>A0A1I7IGD6</accession>
<sequence>MAQFTEEQLAQLKEVLQQRYLQLREEVRDELESSGDQHYADLAGSVADPGDASVADMLVDVDANLVDRQVNEIREVEAALKRLAELDYGDCIDCGGEIGFERLMAYPTAQRCVRCQEVHEKTYMHENKPTL</sequence>
<keyword evidence="1" id="KW-0479">Metal-binding</keyword>
<evidence type="ECO:0000256" key="1">
    <source>
        <dbReference type="ARBA" id="ARBA00022723"/>
    </source>
</evidence>
<dbReference type="EMBL" id="FPBZ01000019">
    <property type="protein sequence ID" value="SFU71910.1"/>
    <property type="molecule type" value="Genomic_DNA"/>
</dbReference>
<keyword evidence="5" id="KW-0175">Coiled coil</keyword>
<dbReference type="SUPFAM" id="SSF57716">
    <property type="entry name" value="Glucocorticoid receptor-like (DNA-binding domain)"/>
    <property type="match status" value="1"/>
</dbReference>
<evidence type="ECO:0000256" key="5">
    <source>
        <dbReference type="SAM" id="Coils"/>
    </source>
</evidence>
<evidence type="ECO:0000313" key="8">
    <source>
        <dbReference type="Proteomes" id="UP000182649"/>
    </source>
</evidence>
<proteinExistence type="predicted"/>
<feature type="coiled-coil region" evidence="5">
    <location>
        <begin position="6"/>
        <end position="33"/>
    </location>
</feature>
<reference evidence="7 8" key="1">
    <citation type="submission" date="2016-10" db="EMBL/GenBank/DDBJ databases">
        <authorList>
            <person name="de Groot N.N."/>
        </authorList>
    </citation>
    <scope>NUCLEOTIDE SEQUENCE [LARGE SCALE GENOMIC DNA]</scope>
    <source>
        <strain evidence="7 8">Nl14</strain>
    </source>
</reference>
<evidence type="ECO:0000259" key="6">
    <source>
        <dbReference type="Pfam" id="PF01258"/>
    </source>
</evidence>
<evidence type="ECO:0000256" key="3">
    <source>
        <dbReference type="ARBA" id="ARBA00022833"/>
    </source>
</evidence>
<dbReference type="GO" id="GO:0008270">
    <property type="term" value="F:zinc ion binding"/>
    <property type="evidence" value="ECO:0007669"/>
    <property type="project" value="UniProtKB-KW"/>
</dbReference>
<dbReference type="Gene3D" id="1.20.120.910">
    <property type="entry name" value="DksA, coiled-coil domain"/>
    <property type="match status" value="1"/>
</dbReference>
<dbReference type="InterPro" id="IPR000962">
    <property type="entry name" value="Znf_DskA_TraR"/>
</dbReference>
<organism evidence="7 8">
    <name type="scientific">Nitrosospira multiformis</name>
    <dbReference type="NCBI Taxonomy" id="1231"/>
    <lineage>
        <taxon>Bacteria</taxon>
        <taxon>Pseudomonadati</taxon>
        <taxon>Pseudomonadota</taxon>
        <taxon>Betaproteobacteria</taxon>
        <taxon>Nitrosomonadales</taxon>
        <taxon>Nitrosomonadaceae</taxon>
        <taxon>Nitrosospira</taxon>
    </lineage>
</organism>
<name>A0A1I7IGD6_9PROT</name>
<dbReference type="OrthoDB" id="9811543at2"/>
<dbReference type="AlphaFoldDB" id="A0A1I7IGD6"/>
<evidence type="ECO:0000313" key="7">
    <source>
        <dbReference type="EMBL" id="SFU71910.1"/>
    </source>
</evidence>
<dbReference type="PROSITE" id="PS51128">
    <property type="entry name" value="ZF_DKSA_2"/>
    <property type="match status" value="1"/>
</dbReference>